<evidence type="ECO:0000313" key="3">
    <source>
        <dbReference type="EMBL" id="KAJ0962959.1"/>
    </source>
</evidence>
<comment type="caution">
    <text evidence="3">The sequence shown here is derived from an EMBL/GenBank/DDBJ whole genome shotgun (WGS) entry which is preliminary data.</text>
</comment>
<dbReference type="InterPro" id="IPR001584">
    <property type="entry name" value="Integrase_cat-core"/>
</dbReference>
<name>A0A9D5H4J9_9LILI</name>
<dbReference type="InterPro" id="IPR054722">
    <property type="entry name" value="PolX-like_BBD"/>
</dbReference>
<dbReference type="AlphaFoldDB" id="A0A9D5H4J9"/>
<accession>A0A9D5H4J9</accession>
<protein>
    <recommendedName>
        <fullName evidence="2">Integrase catalytic domain-containing protein</fullName>
    </recommendedName>
</protein>
<evidence type="ECO:0000256" key="1">
    <source>
        <dbReference type="SAM" id="MobiDB-lite"/>
    </source>
</evidence>
<dbReference type="Pfam" id="PF14223">
    <property type="entry name" value="Retrotran_gag_2"/>
    <property type="match status" value="1"/>
</dbReference>
<dbReference type="InterPro" id="IPR025724">
    <property type="entry name" value="GAG-pre-integrase_dom"/>
</dbReference>
<dbReference type="PROSITE" id="PS50994">
    <property type="entry name" value="INTEGRASE"/>
    <property type="match status" value="1"/>
</dbReference>
<dbReference type="PANTHER" id="PTHR47481:SF22">
    <property type="entry name" value="RETROTRANSPOSON GAG DOMAIN-CONTAINING PROTEIN"/>
    <property type="match status" value="1"/>
</dbReference>
<evidence type="ECO:0000313" key="4">
    <source>
        <dbReference type="Proteomes" id="UP001085076"/>
    </source>
</evidence>
<keyword evidence="4" id="KW-1185">Reference proteome</keyword>
<dbReference type="GO" id="GO:0003676">
    <property type="term" value="F:nucleic acid binding"/>
    <property type="evidence" value="ECO:0007669"/>
    <property type="project" value="InterPro"/>
</dbReference>
<dbReference type="InterPro" id="IPR012337">
    <property type="entry name" value="RNaseH-like_sf"/>
</dbReference>
<organism evidence="3 4">
    <name type="scientific">Dioscorea zingiberensis</name>
    <dbReference type="NCBI Taxonomy" id="325984"/>
    <lineage>
        <taxon>Eukaryota</taxon>
        <taxon>Viridiplantae</taxon>
        <taxon>Streptophyta</taxon>
        <taxon>Embryophyta</taxon>
        <taxon>Tracheophyta</taxon>
        <taxon>Spermatophyta</taxon>
        <taxon>Magnoliopsida</taxon>
        <taxon>Liliopsida</taxon>
        <taxon>Dioscoreales</taxon>
        <taxon>Dioscoreaceae</taxon>
        <taxon>Dioscorea</taxon>
    </lineage>
</organism>
<dbReference type="Proteomes" id="UP001085076">
    <property type="component" value="Miscellaneous, Linkage group lg09"/>
</dbReference>
<reference evidence="3" key="2">
    <citation type="journal article" date="2022" name="Hortic Res">
        <title>The genome of Dioscorea zingiberensis sheds light on the biosynthesis, origin and evolution of the medicinally important diosgenin saponins.</title>
        <authorList>
            <person name="Li Y."/>
            <person name="Tan C."/>
            <person name="Li Z."/>
            <person name="Guo J."/>
            <person name="Li S."/>
            <person name="Chen X."/>
            <person name="Wang C."/>
            <person name="Dai X."/>
            <person name="Yang H."/>
            <person name="Song W."/>
            <person name="Hou L."/>
            <person name="Xu J."/>
            <person name="Tong Z."/>
            <person name="Xu A."/>
            <person name="Yuan X."/>
            <person name="Wang W."/>
            <person name="Yang Q."/>
            <person name="Chen L."/>
            <person name="Sun Z."/>
            <person name="Wang K."/>
            <person name="Pan B."/>
            <person name="Chen J."/>
            <person name="Bao Y."/>
            <person name="Liu F."/>
            <person name="Qi X."/>
            <person name="Gang D.R."/>
            <person name="Wen J."/>
            <person name="Li J."/>
        </authorList>
    </citation>
    <scope>NUCLEOTIDE SEQUENCE</scope>
    <source>
        <strain evidence="3">Dzin_1.0</strain>
    </source>
</reference>
<dbReference type="InterPro" id="IPR036397">
    <property type="entry name" value="RNaseH_sf"/>
</dbReference>
<gene>
    <name evidence="3" type="ORF">J5N97_028081</name>
</gene>
<proteinExistence type="predicted"/>
<dbReference type="PANTHER" id="PTHR47481">
    <property type="match status" value="1"/>
</dbReference>
<dbReference type="Pfam" id="PF22936">
    <property type="entry name" value="Pol_BBD"/>
    <property type="match status" value="1"/>
</dbReference>
<dbReference type="Pfam" id="PF00665">
    <property type="entry name" value="rve"/>
    <property type="match status" value="1"/>
</dbReference>
<reference evidence="3" key="1">
    <citation type="submission" date="2021-03" db="EMBL/GenBank/DDBJ databases">
        <authorList>
            <person name="Li Z."/>
            <person name="Yang C."/>
        </authorList>
    </citation>
    <scope>NUCLEOTIDE SEQUENCE</scope>
    <source>
        <strain evidence="3">Dzin_1.0</strain>
        <tissue evidence="3">Leaf</tissue>
    </source>
</reference>
<dbReference type="EMBL" id="JAGGNH010000009">
    <property type="protein sequence ID" value="KAJ0962959.1"/>
    <property type="molecule type" value="Genomic_DNA"/>
</dbReference>
<feature type="region of interest" description="Disordered" evidence="1">
    <location>
        <begin position="237"/>
        <end position="276"/>
    </location>
</feature>
<feature type="domain" description="Integrase catalytic" evidence="2">
    <location>
        <begin position="517"/>
        <end position="618"/>
    </location>
</feature>
<dbReference type="OrthoDB" id="687178at2759"/>
<dbReference type="Pfam" id="PF13976">
    <property type="entry name" value="gag_pre-integrs"/>
    <property type="match status" value="1"/>
</dbReference>
<dbReference type="SUPFAM" id="SSF53098">
    <property type="entry name" value="Ribonuclease H-like"/>
    <property type="match status" value="1"/>
</dbReference>
<evidence type="ECO:0000259" key="2">
    <source>
        <dbReference type="PROSITE" id="PS50994"/>
    </source>
</evidence>
<dbReference type="GO" id="GO:0015074">
    <property type="term" value="P:DNA integration"/>
    <property type="evidence" value="ECO:0007669"/>
    <property type="project" value="InterPro"/>
</dbReference>
<dbReference type="Gene3D" id="3.30.420.10">
    <property type="entry name" value="Ribonuclease H-like superfamily/Ribonuclease H"/>
    <property type="match status" value="1"/>
</dbReference>
<sequence>MSFSTSNSTSTTIASLSSSPGLLPTPSFNHLINVKLNRDNYLLWKAQFMPYLRSQQLLGYVDGTIVCPSKTITEATSTGAAQVPNPAYQTWFQQDQLVLSALLSLLSEEVLTHVLFLSTSFEVWSTLEHMFSSRSRARIMQIRLQLSTLQKKDLSVTDYFHRVKNLADTLSAIGQPLQEEEIISYMLAGLGSDYDPLVTSVTTRTDTISLNDVYAHLMSYELRMEHHNTSFQIPVTGSAANVATRNNNRGGSGSRSRGRGRGRSTPNRGVFSSRGISNFPRSNTRPVCQICGKIGHDALRCYQRFDHSYQPEDTHLAALATTPSYPIDPNWYTDTGATDHITSDLDRLTTRERYTGFDQVQVASGSGLSITHVGHYKIHTPTQSLLLKNVLCVPHITKNLLSVHKFAKDNNVFFEFHPDYFLVKDQASKKSLLHGRCEGGLYPITPAHIAQLKTALISEKPSQDQWHRRLGHPSHSVVQTVLHSHKLPFSVDKTVHVCDACQQAKSHQLPYSTSTHMSSSPLELVFSDVWGPASHSVGGYKYYVSFIDDFSKFTWLYLLNSKSDVERVFFQFQNHVERLLEKKIQCMQTDWGGEYQKLHKFFKNLGIEHRISCPYTHQ</sequence>